<evidence type="ECO:0000313" key="2">
    <source>
        <dbReference type="EMBL" id="MBW46959.1"/>
    </source>
</evidence>
<dbReference type="AlphaFoldDB" id="A0A2M4B1P6"/>
<keyword evidence="1" id="KW-0732">Signal</keyword>
<feature type="signal peptide" evidence="1">
    <location>
        <begin position="1"/>
        <end position="17"/>
    </location>
</feature>
<evidence type="ECO:0000256" key="1">
    <source>
        <dbReference type="SAM" id="SignalP"/>
    </source>
</evidence>
<feature type="chain" id="PRO_5014895417" evidence="1">
    <location>
        <begin position="18"/>
        <end position="86"/>
    </location>
</feature>
<name>A0A2M4B1P6_9DIPT</name>
<proteinExistence type="predicted"/>
<dbReference type="EMBL" id="GGFK01013638">
    <property type="protein sequence ID" value="MBW46959.1"/>
    <property type="molecule type" value="Transcribed_RNA"/>
</dbReference>
<organism evidence="2">
    <name type="scientific">Anopheles triannulatus</name>
    <dbReference type="NCBI Taxonomy" id="58253"/>
    <lineage>
        <taxon>Eukaryota</taxon>
        <taxon>Metazoa</taxon>
        <taxon>Ecdysozoa</taxon>
        <taxon>Arthropoda</taxon>
        <taxon>Hexapoda</taxon>
        <taxon>Insecta</taxon>
        <taxon>Pterygota</taxon>
        <taxon>Neoptera</taxon>
        <taxon>Endopterygota</taxon>
        <taxon>Diptera</taxon>
        <taxon>Nematocera</taxon>
        <taxon>Culicoidea</taxon>
        <taxon>Culicidae</taxon>
        <taxon>Anophelinae</taxon>
        <taxon>Anopheles</taxon>
    </lineage>
</organism>
<reference evidence="2" key="1">
    <citation type="submission" date="2018-01" db="EMBL/GenBank/DDBJ databases">
        <title>An insight into the sialome of Amazonian anophelines.</title>
        <authorList>
            <person name="Ribeiro J.M."/>
            <person name="Scarpassa V."/>
            <person name="Calvo E."/>
        </authorList>
    </citation>
    <scope>NUCLEOTIDE SEQUENCE</scope>
    <source>
        <tissue evidence="2">Salivary glands</tissue>
    </source>
</reference>
<sequence length="86" mass="9467">MVHRVEVGLCVFGLLEALECLLVRAGWRCGEDGGHNLALVPGQIGQTVVELSENVPAGRIVRIQLDRTLHVLLDRFQLRNALLDAI</sequence>
<accession>A0A2M4B1P6</accession>
<protein>
    <submittedName>
        <fullName evidence="2">Putative secreted protein</fullName>
    </submittedName>
</protein>